<feature type="region of interest" description="Disordered" evidence="1">
    <location>
        <begin position="1"/>
        <end position="20"/>
    </location>
</feature>
<dbReference type="EMBL" id="HBUF01264428">
    <property type="protein sequence ID" value="CAG6683753.1"/>
    <property type="molecule type" value="Transcribed_RNA"/>
</dbReference>
<dbReference type="EMBL" id="HBUF01423281">
    <property type="protein sequence ID" value="CAG6741094.1"/>
    <property type="molecule type" value="Transcribed_RNA"/>
</dbReference>
<sequence length="110" mass="12537">MEQSHPWAQEVEEDPLRSLPPITTTTIITTVTPHPQTPALVAATWHHTTRQTFNHLTFLPLSLQHTTTNTIRPLVQALRPPWNTSMTLTPKRSTHCTRVLHRPQLITIIS</sequence>
<dbReference type="AlphaFoldDB" id="A0A8D8T9G4"/>
<dbReference type="EMBL" id="HBUF01085292">
    <property type="protein sequence ID" value="CAG6634156.1"/>
    <property type="molecule type" value="Transcribed_RNA"/>
</dbReference>
<proteinExistence type="predicted"/>
<evidence type="ECO:0000313" key="2">
    <source>
        <dbReference type="EMBL" id="CAG6683753.1"/>
    </source>
</evidence>
<dbReference type="EMBL" id="HBUF01264429">
    <property type="protein sequence ID" value="CAG6683754.1"/>
    <property type="molecule type" value="Transcribed_RNA"/>
</dbReference>
<dbReference type="EMBL" id="HBUF01085291">
    <property type="protein sequence ID" value="CAG6634155.1"/>
    <property type="molecule type" value="Transcribed_RNA"/>
</dbReference>
<dbReference type="EMBL" id="HBUF01423280">
    <property type="protein sequence ID" value="CAG6741093.1"/>
    <property type="molecule type" value="Transcribed_RNA"/>
</dbReference>
<protein>
    <submittedName>
        <fullName evidence="2">Uncharacterized protein</fullName>
    </submittedName>
</protein>
<evidence type="ECO:0000256" key="1">
    <source>
        <dbReference type="SAM" id="MobiDB-lite"/>
    </source>
</evidence>
<organism evidence="2">
    <name type="scientific">Cacopsylla melanoneura</name>
    <dbReference type="NCBI Taxonomy" id="428564"/>
    <lineage>
        <taxon>Eukaryota</taxon>
        <taxon>Metazoa</taxon>
        <taxon>Ecdysozoa</taxon>
        <taxon>Arthropoda</taxon>
        <taxon>Hexapoda</taxon>
        <taxon>Insecta</taxon>
        <taxon>Pterygota</taxon>
        <taxon>Neoptera</taxon>
        <taxon>Paraneoptera</taxon>
        <taxon>Hemiptera</taxon>
        <taxon>Sternorrhyncha</taxon>
        <taxon>Psylloidea</taxon>
        <taxon>Psyllidae</taxon>
        <taxon>Psyllinae</taxon>
        <taxon>Cacopsylla</taxon>
    </lineage>
</organism>
<dbReference type="EMBL" id="HBUF01606251">
    <property type="protein sequence ID" value="CAG6777629.1"/>
    <property type="molecule type" value="Transcribed_RNA"/>
</dbReference>
<dbReference type="EMBL" id="HBUF01606250">
    <property type="protein sequence ID" value="CAG6777628.1"/>
    <property type="molecule type" value="Transcribed_RNA"/>
</dbReference>
<name>A0A8D8T9G4_9HEMI</name>
<accession>A0A8D8T9G4</accession>
<reference evidence="2" key="1">
    <citation type="submission" date="2021-05" db="EMBL/GenBank/DDBJ databases">
        <authorList>
            <person name="Alioto T."/>
            <person name="Alioto T."/>
            <person name="Gomez Garrido J."/>
        </authorList>
    </citation>
    <scope>NUCLEOTIDE SEQUENCE</scope>
</reference>